<reference evidence="5" key="1">
    <citation type="journal article" date="2019" name="Int. J. Syst. Evol. Microbiol.">
        <title>The Global Catalogue of Microorganisms (GCM) 10K type strain sequencing project: providing services to taxonomists for standard genome sequencing and annotation.</title>
        <authorList>
            <consortium name="The Broad Institute Genomics Platform"/>
            <consortium name="The Broad Institute Genome Sequencing Center for Infectious Disease"/>
            <person name="Wu L."/>
            <person name="Ma J."/>
        </authorList>
    </citation>
    <scope>NUCLEOTIDE SEQUENCE [LARGE SCALE GENOMIC DNA]</scope>
    <source>
        <strain evidence="5">JCM 16722</strain>
    </source>
</reference>
<evidence type="ECO:0000259" key="3">
    <source>
        <dbReference type="SMART" id="SM00560"/>
    </source>
</evidence>
<feature type="domain" description="LamG-like jellyroll fold" evidence="3">
    <location>
        <begin position="209"/>
        <end position="341"/>
    </location>
</feature>
<evidence type="ECO:0000256" key="1">
    <source>
        <dbReference type="ARBA" id="ARBA00022729"/>
    </source>
</evidence>
<dbReference type="Proteomes" id="UP001500167">
    <property type="component" value="Unassembled WGS sequence"/>
</dbReference>
<dbReference type="SUPFAM" id="SSF49899">
    <property type="entry name" value="Concanavalin A-like lectins/glucanases"/>
    <property type="match status" value="1"/>
</dbReference>
<dbReference type="SMART" id="SM00560">
    <property type="entry name" value="LamGL"/>
    <property type="match status" value="1"/>
</dbReference>
<dbReference type="Pfam" id="PF08522">
    <property type="entry name" value="BT_3987-like_N"/>
    <property type="match status" value="1"/>
</dbReference>
<keyword evidence="5" id="KW-1185">Reference proteome</keyword>
<sequence>MDPTGHTDYESRSTLIEGGNIMKKRIYSWLFSFLMGSLLFACKSDEVNTNSVYLTLAEVNNTARLTVDNTGGAQAFTVTATQPTARAVTAQIAVDTTLIAAYNQRFGTAYQALPQGSYALSANEVQIQPGMTVSDAVSLRVNGTELFEVGKAYMMPVTVRNVSGIPLIESSRTLYLIINQVTITTAASLNGNYFKVDFSQNNDALKAMPAITMETRIMVNRFQAGSPFISSIMGIEETFLLRFGDVTVQPNQLQVSGGPTSTNVNFTFNTGTWYHIAAVYDGSQLKVYVDGVLLATTTASRTVDLTNMWEDGFHFGRSARGRGLNGAISEARIWSRALTQAEVSNGKCGIDPASAGLIGYWKFNAAEGRTVRDISGHNRDAVAASTIQWVPNVRCE</sequence>
<gene>
    <name evidence="4" type="ORF">GCM10022218_30510</name>
</gene>
<protein>
    <submittedName>
        <fullName evidence="4">DUF1735 and LamG domain-containing protein</fullName>
    </submittedName>
</protein>
<proteinExistence type="predicted"/>
<keyword evidence="1" id="KW-0732">Signal</keyword>
<evidence type="ECO:0000256" key="2">
    <source>
        <dbReference type="ARBA" id="ARBA00023157"/>
    </source>
</evidence>
<comment type="caution">
    <text evidence="4">The sequence shown here is derived from an EMBL/GenBank/DDBJ whole genome shotgun (WGS) entry which is preliminary data.</text>
</comment>
<dbReference type="EMBL" id="BAAAZK010000007">
    <property type="protein sequence ID" value="GAA4178871.1"/>
    <property type="molecule type" value="Genomic_DNA"/>
</dbReference>
<evidence type="ECO:0000313" key="5">
    <source>
        <dbReference type="Proteomes" id="UP001500167"/>
    </source>
</evidence>
<dbReference type="Gene3D" id="2.60.40.1740">
    <property type="entry name" value="hypothetical protein (bacova_03559)"/>
    <property type="match status" value="1"/>
</dbReference>
<accession>A0ABP8A6G5</accession>
<dbReference type="Gene3D" id="2.60.120.200">
    <property type="match status" value="1"/>
</dbReference>
<evidence type="ECO:0000313" key="4">
    <source>
        <dbReference type="EMBL" id="GAA4178871.1"/>
    </source>
</evidence>
<dbReference type="InterPro" id="IPR013320">
    <property type="entry name" value="ConA-like_dom_sf"/>
</dbReference>
<organism evidence="4 5">
    <name type="scientific">Sphingobacterium ginsenosidimutans</name>
    <dbReference type="NCBI Taxonomy" id="687845"/>
    <lineage>
        <taxon>Bacteria</taxon>
        <taxon>Pseudomonadati</taxon>
        <taxon>Bacteroidota</taxon>
        <taxon>Sphingobacteriia</taxon>
        <taxon>Sphingobacteriales</taxon>
        <taxon>Sphingobacteriaceae</taxon>
        <taxon>Sphingobacterium</taxon>
    </lineage>
</organism>
<name>A0ABP8A6G5_9SPHI</name>
<dbReference type="InterPro" id="IPR006558">
    <property type="entry name" value="LamG-like"/>
</dbReference>
<dbReference type="InterPro" id="IPR013728">
    <property type="entry name" value="BT_3987-like_N"/>
</dbReference>
<keyword evidence="2" id="KW-1015">Disulfide bond</keyword>
<dbReference type="Pfam" id="PF13385">
    <property type="entry name" value="Laminin_G_3"/>
    <property type="match status" value="1"/>
</dbReference>